<comment type="subunit">
    <text evidence="9">Homodimer, may be a subunit of the RNA degradosome.</text>
</comment>
<evidence type="ECO:0000256" key="6">
    <source>
        <dbReference type="ARBA" id="ARBA00022833"/>
    </source>
</evidence>
<evidence type="ECO:0000256" key="4">
    <source>
        <dbReference type="ARBA" id="ARBA00022759"/>
    </source>
</evidence>
<gene>
    <name evidence="9" type="primary">rnj</name>
    <name evidence="11" type="ORF">NC998_09670</name>
</gene>
<evidence type="ECO:0000256" key="5">
    <source>
        <dbReference type="ARBA" id="ARBA00022801"/>
    </source>
</evidence>
<keyword evidence="3" id="KW-0479">Metal-binding</keyword>
<protein>
    <recommendedName>
        <fullName evidence="9">Ribonuclease J</fullName>
        <shortName evidence="9">RNase J</shortName>
        <ecNumber evidence="9">3.1.-.-</ecNumber>
    </recommendedName>
</protein>
<dbReference type="Pfam" id="PF07521">
    <property type="entry name" value="RMMBL"/>
    <property type="match status" value="1"/>
</dbReference>
<dbReference type="PANTHER" id="PTHR43694:SF1">
    <property type="entry name" value="RIBONUCLEASE J"/>
    <property type="match status" value="1"/>
</dbReference>
<comment type="similarity">
    <text evidence="9">Belongs to the metallo-beta-lactamase superfamily. RNA-metabolizing metallo-beta-lactamase-like family. Bacterial RNase J subfamily.</text>
</comment>
<evidence type="ECO:0000256" key="9">
    <source>
        <dbReference type="HAMAP-Rule" id="MF_01491"/>
    </source>
</evidence>
<name>A0ABV0J6F9_9CYAN</name>
<comment type="function">
    <text evidence="9">An RNase that has 5'-3' exonuclease and possibly endonuclease activity. Involved in maturation of rRNA and in some organisms also mRNA maturation and/or decay.</text>
</comment>
<proteinExistence type="inferred from homology"/>
<keyword evidence="5 9" id="KW-0378">Hydrolase</keyword>
<dbReference type="Gene3D" id="3.60.15.10">
    <property type="entry name" value="Ribonuclease Z/Hydroxyacylglutathione hydrolase-like"/>
    <property type="match status" value="1"/>
</dbReference>
<keyword evidence="9" id="KW-0698">rRNA processing</keyword>
<accession>A0ABV0J6F9</accession>
<dbReference type="Pfam" id="PF22505">
    <property type="entry name" value="RNase_J_b_CASP"/>
    <property type="match status" value="1"/>
</dbReference>
<dbReference type="InterPro" id="IPR011108">
    <property type="entry name" value="RMMBL"/>
</dbReference>
<evidence type="ECO:0000313" key="12">
    <source>
        <dbReference type="Proteomes" id="UP001464891"/>
    </source>
</evidence>
<feature type="binding site" evidence="9">
    <location>
        <begin position="368"/>
        <end position="372"/>
    </location>
    <ligand>
        <name>substrate</name>
    </ligand>
</feature>
<dbReference type="Proteomes" id="UP001464891">
    <property type="component" value="Unassembled WGS sequence"/>
</dbReference>
<dbReference type="InterPro" id="IPR042173">
    <property type="entry name" value="RNase_J_2"/>
</dbReference>
<dbReference type="InterPro" id="IPR036866">
    <property type="entry name" value="RibonucZ/Hydroxyglut_hydro"/>
</dbReference>
<comment type="subcellular location">
    <subcellularLocation>
        <location evidence="9">Cytoplasm</location>
    </subcellularLocation>
</comment>
<dbReference type="InterPro" id="IPR041636">
    <property type="entry name" value="RNase_J_C"/>
</dbReference>
<dbReference type="PANTHER" id="PTHR43694">
    <property type="entry name" value="RIBONUCLEASE J"/>
    <property type="match status" value="1"/>
</dbReference>
<dbReference type="PROSITE" id="PS01292">
    <property type="entry name" value="UPF0036"/>
    <property type="match status" value="1"/>
</dbReference>
<dbReference type="InterPro" id="IPR030854">
    <property type="entry name" value="RNase_J_bac"/>
</dbReference>
<dbReference type="Pfam" id="PF00753">
    <property type="entry name" value="Lactamase_B"/>
    <property type="match status" value="1"/>
</dbReference>
<dbReference type="Pfam" id="PF17770">
    <property type="entry name" value="RNase_J_C"/>
    <property type="match status" value="1"/>
</dbReference>
<dbReference type="SUPFAM" id="SSF56281">
    <property type="entry name" value="Metallo-hydrolase/oxidoreductase"/>
    <property type="match status" value="1"/>
</dbReference>
<dbReference type="InterPro" id="IPR001279">
    <property type="entry name" value="Metallo-B-lactamas"/>
</dbReference>
<dbReference type="CDD" id="cd07714">
    <property type="entry name" value="RNaseJ_MBL-fold"/>
    <property type="match status" value="1"/>
</dbReference>
<evidence type="ECO:0000256" key="1">
    <source>
        <dbReference type="ARBA" id="ARBA00022490"/>
    </source>
</evidence>
<keyword evidence="6" id="KW-0862">Zinc</keyword>
<keyword evidence="2 9" id="KW-0540">Nuclease</keyword>
<keyword evidence="1 9" id="KW-0963">Cytoplasm</keyword>
<keyword evidence="7 9" id="KW-0269">Exonuclease</keyword>
<dbReference type="EMBL" id="JAMPKM010000004">
    <property type="protein sequence ID" value="MEP0817364.1"/>
    <property type="molecule type" value="Genomic_DNA"/>
</dbReference>
<evidence type="ECO:0000256" key="8">
    <source>
        <dbReference type="ARBA" id="ARBA00022884"/>
    </source>
</evidence>
<dbReference type="PIRSF" id="PIRSF004803">
    <property type="entry name" value="RnjA"/>
    <property type="match status" value="1"/>
</dbReference>
<dbReference type="EC" id="3.1.-.-" evidence="9"/>
<comment type="caution">
    <text evidence="11">The sequence shown here is derived from an EMBL/GenBank/DDBJ whole genome shotgun (WGS) entry which is preliminary data.</text>
</comment>
<dbReference type="RefSeq" id="WP_190438366.1">
    <property type="nucleotide sequence ID" value="NZ_JAMPKM010000004.1"/>
</dbReference>
<dbReference type="InterPro" id="IPR001587">
    <property type="entry name" value="RNase_J_CS"/>
</dbReference>
<reference evidence="11 12" key="1">
    <citation type="submission" date="2022-04" db="EMBL/GenBank/DDBJ databases">
        <title>Positive selection, recombination, and allopatry shape intraspecific diversity of widespread and dominant cyanobacteria.</title>
        <authorList>
            <person name="Wei J."/>
            <person name="Shu W."/>
            <person name="Hu C."/>
        </authorList>
    </citation>
    <scope>NUCLEOTIDE SEQUENCE [LARGE SCALE GENOMIC DNA]</scope>
    <source>
        <strain evidence="11 12">GB2-A4</strain>
    </source>
</reference>
<dbReference type="SMART" id="SM00849">
    <property type="entry name" value="Lactamase_B"/>
    <property type="match status" value="1"/>
</dbReference>
<dbReference type="Gene3D" id="3.10.20.580">
    <property type="match status" value="1"/>
</dbReference>
<evidence type="ECO:0000259" key="10">
    <source>
        <dbReference type="SMART" id="SM00849"/>
    </source>
</evidence>
<feature type="domain" description="Metallo-beta-lactamase" evidence="10">
    <location>
        <begin position="22"/>
        <end position="219"/>
    </location>
</feature>
<dbReference type="InterPro" id="IPR004613">
    <property type="entry name" value="RNase_J"/>
</dbReference>
<dbReference type="HAMAP" id="MF_01491">
    <property type="entry name" value="RNase_J_bact"/>
    <property type="match status" value="1"/>
</dbReference>
<sequence>MTQTQSAPALKVIPLGGLHEIGKNTCVFEINDEILLLDAGLAFPTDGMHGVNIVLPDTTYLRENRHKIKGMIVTHGHEDHIGGIAFHLKQFDIPVIYGPRLAMALLEGKLEEAGVADRTELRTVRPRDMVRIGSSFFVEFIRNTHSIADSYTVALHTPVGVVIHTGDFKFDHTPVDGEHFDIQKLAEHGEKGVLCLISDSTNSEVPGFTASERSVFPNLDRVFSQAEGRLLVTTFASSVHRINMILELAKKRNRFVSVIGRSMLNVIAHARNLGYIKCEDSLFKPLQEIRHLPPEQVLILTTGSQGEPMSAMTRIANGEHNQIKVRPGDTIVFSANPIPGNTIAVVNTIDKLMIQGAKVIYGREQGIHVSGHGCQEDQKLMIALTRPKFFLPVHGEHRMLVKHSQTAQSMGIPAENMVIINNGDVVEVAPESIQVAGKVPSGIELVDRAGVVNANVLQERQHLAEDGVVTVAATVGWDGKLLTQPEVHLRGVVTTLERSLLQKLINRAIESVLSDRWREFVQSLEDDQIEVDWVGLQAQIESAVQRLLRRELQSKPLLVFLMQNPEKPPAKVTTNRRRSTAKVAS</sequence>
<dbReference type="NCBIfam" id="TIGR00649">
    <property type="entry name" value="MG423"/>
    <property type="match status" value="1"/>
</dbReference>
<evidence type="ECO:0000256" key="7">
    <source>
        <dbReference type="ARBA" id="ARBA00022839"/>
    </source>
</evidence>
<evidence type="ECO:0000313" key="11">
    <source>
        <dbReference type="EMBL" id="MEP0817364.1"/>
    </source>
</evidence>
<keyword evidence="8 9" id="KW-0694">RNA-binding</keyword>
<dbReference type="Gene3D" id="3.40.50.10710">
    <property type="entry name" value="Metallo-hydrolase/oxidoreductase"/>
    <property type="match status" value="1"/>
</dbReference>
<dbReference type="InterPro" id="IPR055132">
    <property type="entry name" value="RNase_J_b_CASP"/>
</dbReference>
<evidence type="ECO:0000256" key="2">
    <source>
        <dbReference type="ARBA" id="ARBA00022722"/>
    </source>
</evidence>
<organism evidence="11 12">
    <name type="scientific">Trichocoleus desertorum GB2-A4</name>
    <dbReference type="NCBI Taxonomy" id="2933944"/>
    <lineage>
        <taxon>Bacteria</taxon>
        <taxon>Bacillati</taxon>
        <taxon>Cyanobacteriota</taxon>
        <taxon>Cyanophyceae</taxon>
        <taxon>Leptolyngbyales</taxon>
        <taxon>Trichocoleusaceae</taxon>
        <taxon>Trichocoleus</taxon>
    </lineage>
</organism>
<evidence type="ECO:0000256" key="3">
    <source>
        <dbReference type="ARBA" id="ARBA00022723"/>
    </source>
</evidence>
<keyword evidence="12" id="KW-1185">Reference proteome</keyword>
<keyword evidence="4 9" id="KW-0255">Endonuclease</keyword>